<comment type="caution">
    <text evidence="4">The sequence shown here is derived from an EMBL/GenBank/DDBJ whole genome shotgun (WGS) entry which is preliminary data.</text>
</comment>
<dbReference type="PANTHER" id="PTHR10091">
    <property type="entry name" value="ALDOSE-1-EPIMERASE"/>
    <property type="match status" value="1"/>
</dbReference>
<dbReference type="EMBL" id="JBHSCY010000001">
    <property type="protein sequence ID" value="MFC4268118.1"/>
    <property type="molecule type" value="Genomic_DNA"/>
</dbReference>
<evidence type="ECO:0000313" key="4">
    <source>
        <dbReference type="EMBL" id="MFC4268118.1"/>
    </source>
</evidence>
<sequence length="296" mass="34647">MFKIYQHTENNKEYIVLESKNKQAYASICLDEGARVKDLVLNGKSIIKEQSNFDYEDSYASSILFPFVSRLKEGSYSFNYDSYELHKNDKGINALHGLVYNKKFELFEPEEYQHKCSATFNYYEQKPPKGYPFKYFLSITYTLFKDDFQIAITVKNIDSKSFPFTLGWHPYFNCNDFSKAYLHFKSSKKIVFDNNLITEAIEDFIIDKKFSLESKQLDDCFILNEQGVDFITSEYHLKLTSDALENYLQLYTPKNKPIIAIEPMTGISDSFNNKIGLQVLEPNKTYAVNFRIEMIQ</sequence>
<dbReference type="RefSeq" id="WP_377408408.1">
    <property type="nucleotide sequence ID" value="NZ_JBHSCY010000001.1"/>
</dbReference>
<dbReference type="InterPro" id="IPR008183">
    <property type="entry name" value="Aldose_1/G6P_1-epimerase"/>
</dbReference>
<keyword evidence="5" id="KW-1185">Reference proteome</keyword>
<dbReference type="Gene3D" id="2.70.98.10">
    <property type="match status" value="1"/>
</dbReference>
<protein>
    <submittedName>
        <fullName evidence="4">Aldose 1-epimerase</fullName>
    </submittedName>
</protein>
<name>A0ABV8R812_9FLAO</name>
<organism evidence="4 5">
    <name type="scientific">Polaribacter marinivivus</name>
    <dbReference type="NCBI Taxonomy" id="1524260"/>
    <lineage>
        <taxon>Bacteria</taxon>
        <taxon>Pseudomonadati</taxon>
        <taxon>Bacteroidota</taxon>
        <taxon>Flavobacteriia</taxon>
        <taxon>Flavobacteriales</taxon>
        <taxon>Flavobacteriaceae</taxon>
    </lineage>
</organism>
<evidence type="ECO:0000256" key="1">
    <source>
        <dbReference type="ARBA" id="ARBA00001913"/>
    </source>
</evidence>
<dbReference type="PANTHER" id="PTHR10091:SF0">
    <property type="entry name" value="GALACTOSE MUTAROTASE"/>
    <property type="match status" value="1"/>
</dbReference>
<dbReference type="InterPro" id="IPR014718">
    <property type="entry name" value="GH-type_carb-bd"/>
</dbReference>
<reference evidence="5" key="1">
    <citation type="journal article" date="2019" name="Int. J. Syst. Evol. Microbiol.">
        <title>The Global Catalogue of Microorganisms (GCM) 10K type strain sequencing project: providing services to taxonomists for standard genome sequencing and annotation.</title>
        <authorList>
            <consortium name="The Broad Institute Genomics Platform"/>
            <consortium name="The Broad Institute Genome Sequencing Center for Infectious Disease"/>
            <person name="Wu L."/>
            <person name="Ma J."/>
        </authorList>
    </citation>
    <scope>NUCLEOTIDE SEQUENCE [LARGE SCALE GENOMIC DNA]</scope>
    <source>
        <strain evidence="5">CECT 8655</strain>
    </source>
</reference>
<keyword evidence="3" id="KW-0106">Calcium</keyword>
<dbReference type="InterPro" id="IPR011013">
    <property type="entry name" value="Gal_mutarotase_sf_dom"/>
</dbReference>
<comment type="subunit">
    <text evidence="2">Monomer.</text>
</comment>
<evidence type="ECO:0000256" key="2">
    <source>
        <dbReference type="ARBA" id="ARBA00011245"/>
    </source>
</evidence>
<evidence type="ECO:0000313" key="5">
    <source>
        <dbReference type="Proteomes" id="UP001595826"/>
    </source>
</evidence>
<dbReference type="CDD" id="cd01081">
    <property type="entry name" value="Aldose_epim"/>
    <property type="match status" value="1"/>
</dbReference>
<dbReference type="SUPFAM" id="SSF74650">
    <property type="entry name" value="Galactose mutarotase-like"/>
    <property type="match status" value="1"/>
</dbReference>
<proteinExistence type="predicted"/>
<gene>
    <name evidence="4" type="ORF">ACFOWD_04295</name>
</gene>
<comment type="cofactor">
    <cofactor evidence="1">
        <name>Ca(2+)</name>
        <dbReference type="ChEBI" id="CHEBI:29108"/>
    </cofactor>
</comment>
<evidence type="ECO:0000256" key="3">
    <source>
        <dbReference type="ARBA" id="ARBA00022837"/>
    </source>
</evidence>
<accession>A0ABV8R812</accession>
<dbReference type="Pfam" id="PF01263">
    <property type="entry name" value="Aldose_epim"/>
    <property type="match status" value="1"/>
</dbReference>
<dbReference type="Proteomes" id="UP001595826">
    <property type="component" value="Unassembled WGS sequence"/>
</dbReference>